<feature type="region of interest" description="Disordered" evidence="1">
    <location>
        <begin position="1"/>
        <end position="23"/>
    </location>
</feature>
<name>A0A495WB48_9PSEU</name>
<proteinExistence type="predicted"/>
<evidence type="ECO:0000313" key="2">
    <source>
        <dbReference type="EMBL" id="RKT57018.1"/>
    </source>
</evidence>
<sequence length="266" mass="28484">MPRGRPGTDSEPPPTAGTSATTSEHVCTVVNMSVHLLETATRVLPADPSASLGDVAKAAGIGRTTLHKRYPPARTWWWRRRTPRWTWSTGRSRASASPSRRTRCSTGWSPRSCHWAPAPGRPAHLVGARRAPRGRLQHVGGHRGRPPRTAGRAAPRAHHRLGRSPGMTTLNEIRFVPARRPAGRQAAGSASWAGSTPPIAEYGRVVWRDLDGPATLAQARALKRARTGPPARTGAVGPAAPPGVDRAPRLRGVPRQPVLTLVHASA</sequence>
<dbReference type="EMBL" id="RBXO01000001">
    <property type="protein sequence ID" value="RKT57018.1"/>
    <property type="molecule type" value="Genomic_DNA"/>
</dbReference>
<reference evidence="2 3" key="1">
    <citation type="submission" date="2018-10" db="EMBL/GenBank/DDBJ databases">
        <title>Sequencing the genomes of 1000 actinobacteria strains.</title>
        <authorList>
            <person name="Klenk H.-P."/>
        </authorList>
    </citation>
    <scope>NUCLEOTIDE SEQUENCE [LARGE SCALE GENOMIC DNA]</scope>
    <source>
        <strain evidence="2 3">DSM 43800</strain>
    </source>
</reference>
<accession>A0A495WB48</accession>
<protein>
    <recommendedName>
        <fullName evidence="4">TetR family transcriptional regulator</fullName>
    </recommendedName>
</protein>
<dbReference type="Gene3D" id="1.10.357.10">
    <property type="entry name" value="Tetracycline Repressor, domain 2"/>
    <property type="match status" value="1"/>
</dbReference>
<evidence type="ECO:0008006" key="4">
    <source>
        <dbReference type="Google" id="ProtNLM"/>
    </source>
</evidence>
<evidence type="ECO:0000256" key="1">
    <source>
        <dbReference type="SAM" id="MobiDB-lite"/>
    </source>
</evidence>
<feature type="region of interest" description="Disordered" evidence="1">
    <location>
        <begin position="136"/>
        <end position="170"/>
    </location>
</feature>
<dbReference type="AlphaFoldDB" id="A0A495WB48"/>
<keyword evidence="3" id="KW-1185">Reference proteome</keyword>
<organism evidence="2 3">
    <name type="scientific">Saccharothrix australiensis</name>
    <dbReference type="NCBI Taxonomy" id="2072"/>
    <lineage>
        <taxon>Bacteria</taxon>
        <taxon>Bacillati</taxon>
        <taxon>Actinomycetota</taxon>
        <taxon>Actinomycetes</taxon>
        <taxon>Pseudonocardiales</taxon>
        <taxon>Pseudonocardiaceae</taxon>
        <taxon>Saccharothrix</taxon>
    </lineage>
</organism>
<gene>
    <name evidence="2" type="ORF">C8E97_5732</name>
</gene>
<feature type="compositionally biased region" description="Low complexity" evidence="1">
    <location>
        <begin position="89"/>
        <end position="99"/>
    </location>
</feature>
<evidence type="ECO:0000313" key="3">
    <source>
        <dbReference type="Proteomes" id="UP000282084"/>
    </source>
</evidence>
<comment type="caution">
    <text evidence="2">The sequence shown here is derived from an EMBL/GenBank/DDBJ whole genome shotgun (WGS) entry which is preliminary data.</text>
</comment>
<feature type="compositionally biased region" description="Basic residues" evidence="1">
    <location>
        <begin position="136"/>
        <end position="146"/>
    </location>
</feature>
<feature type="region of interest" description="Disordered" evidence="1">
    <location>
        <begin position="89"/>
        <end position="111"/>
    </location>
</feature>
<feature type="region of interest" description="Disordered" evidence="1">
    <location>
        <begin position="223"/>
        <end position="250"/>
    </location>
</feature>
<dbReference type="Proteomes" id="UP000282084">
    <property type="component" value="Unassembled WGS sequence"/>
</dbReference>